<reference evidence="5" key="1">
    <citation type="journal article" date="2022" name="G3 (Bethesda)">
        <title>High quality genome of the basidiomycete yeast Dioszegia hungarica PDD-24b-2 isolated from cloud water.</title>
        <authorList>
            <person name="Jarrige D."/>
            <person name="Haridas S."/>
            <person name="Bleykasten-Grosshans C."/>
            <person name="Joly M."/>
            <person name="Nadalig T."/>
            <person name="Sancelme M."/>
            <person name="Vuilleumier S."/>
            <person name="Grigoriev I.V."/>
            <person name="Amato P."/>
            <person name="Bringel F."/>
        </authorList>
    </citation>
    <scope>NUCLEOTIDE SEQUENCE</scope>
    <source>
        <strain evidence="5">PDD-24b-2</strain>
    </source>
</reference>
<organism evidence="5 6">
    <name type="scientific">Dioszegia hungarica</name>
    <dbReference type="NCBI Taxonomy" id="4972"/>
    <lineage>
        <taxon>Eukaryota</taxon>
        <taxon>Fungi</taxon>
        <taxon>Dikarya</taxon>
        <taxon>Basidiomycota</taxon>
        <taxon>Agaricomycotina</taxon>
        <taxon>Tremellomycetes</taxon>
        <taxon>Tremellales</taxon>
        <taxon>Bulleribasidiaceae</taxon>
        <taxon>Dioszegia</taxon>
    </lineage>
</organism>
<dbReference type="GO" id="GO:0016787">
    <property type="term" value="F:hydrolase activity"/>
    <property type="evidence" value="ECO:0007669"/>
    <property type="project" value="UniProtKB-KW"/>
</dbReference>
<dbReference type="Gene3D" id="3.40.50.1820">
    <property type="entry name" value="alpha/beta hydrolase"/>
    <property type="match status" value="1"/>
</dbReference>
<name>A0AA38LTE1_9TREE</name>
<dbReference type="AlphaFoldDB" id="A0AA38LTE1"/>
<dbReference type="InterPro" id="IPR029058">
    <property type="entry name" value="AB_hydrolase_fold"/>
</dbReference>
<feature type="region of interest" description="Disordered" evidence="3">
    <location>
        <begin position="1"/>
        <end position="33"/>
    </location>
</feature>
<dbReference type="Pfam" id="PF00561">
    <property type="entry name" value="Abhydrolase_1"/>
    <property type="match status" value="1"/>
</dbReference>
<dbReference type="InterPro" id="IPR000639">
    <property type="entry name" value="Epox_hydrolase-like"/>
</dbReference>
<dbReference type="EMBL" id="JAKWFO010000006">
    <property type="protein sequence ID" value="KAI9634603.1"/>
    <property type="molecule type" value="Genomic_DNA"/>
</dbReference>
<proteinExistence type="inferred from homology"/>
<protein>
    <submittedName>
        <fullName evidence="5">Hydrolase</fullName>
    </submittedName>
</protein>
<dbReference type="RefSeq" id="XP_052944380.1">
    <property type="nucleotide sequence ID" value="XM_053089669.1"/>
</dbReference>
<evidence type="ECO:0000256" key="1">
    <source>
        <dbReference type="ARBA" id="ARBA00022801"/>
    </source>
</evidence>
<dbReference type="InterPro" id="IPR000073">
    <property type="entry name" value="AB_hydrolase_1"/>
</dbReference>
<evidence type="ECO:0000313" key="5">
    <source>
        <dbReference type="EMBL" id="KAI9634603.1"/>
    </source>
</evidence>
<comment type="caution">
    <text evidence="5">The sequence shown here is derived from an EMBL/GenBank/DDBJ whole genome shotgun (WGS) entry which is preliminary data.</text>
</comment>
<dbReference type="GeneID" id="77728874"/>
<accession>A0AA38LTE1</accession>
<evidence type="ECO:0000313" key="6">
    <source>
        <dbReference type="Proteomes" id="UP001164286"/>
    </source>
</evidence>
<dbReference type="PRINTS" id="PR00412">
    <property type="entry name" value="EPOXHYDRLASE"/>
</dbReference>
<gene>
    <name evidence="5" type="ORF">MKK02DRAFT_37481</name>
</gene>
<sequence length="308" mass="34641">MSDSFHGFSEHHVHVTSTSPKGGNLSIRVRRSGKEGDGKKGLLLLHGYPQTSYIWRFVAPKLAEKYTVICTDLRGYGQSSKPKGTEGHEEYSKRSMADDQVQVMAHFGFTKFSVLAHDRGARVAHRLALDHPDKVEGMCLLDIAPTVYMYEKTNMNFAEGYWHWFYLIQPSPGPERMILADPEAYWGTLAGRATHKLVQFSEDAVKEYKENLSTMEGIHATCEDYRASATIDLDHDRADRSAGKKLSVAKLKIIWGGKGMIDRYGDVLSVWKGYAEDGVEVSGTSLDCGHYIPEEKPEELLKEVLDFF</sequence>
<comment type="similarity">
    <text evidence="2">Belongs to the AB hydrolase superfamily. Epoxide hydrolase family.</text>
</comment>
<evidence type="ECO:0000256" key="3">
    <source>
        <dbReference type="SAM" id="MobiDB-lite"/>
    </source>
</evidence>
<dbReference type="Proteomes" id="UP001164286">
    <property type="component" value="Unassembled WGS sequence"/>
</dbReference>
<dbReference type="PANTHER" id="PTHR43329">
    <property type="entry name" value="EPOXIDE HYDROLASE"/>
    <property type="match status" value="1"/>
</dbReference>
<dbReference type="SUPFAM" id="SSF53474">
    <property type="entry name" value="alpha/beta-Hydrolases"/>
    <property type="match status" value="1"/>
</dbReference>
<feature type="domain" description="AB hydrolase-1" evidence="4">
    <location>
        <begin position="42"/>
        <end position="297"/>
    </location>
</feature>
<keyword evidence="1 5" id="KW-0378">Hydrolase</keyword>
<keyword evidence="6" id="KW-1185">Reference proteome</keyword>
<evidence type="ECO:0000256" key="2">
    <source>
        <dbReference type="ARBA" id="ARBA00038334"/>
    </source>
</evidence>
<evidence type="ECO:0000259" key="4">
    <source>
        <dbReference type="Pfam" id="PF00561"/>
    </source>
</evidence>